<feature type="transmembrane region" description="Helical" evidence="14">
    <location>
        <begin position="425"/>
        <end position="443"/>
    </location>
</feature>
<dbReference type="InterPro" id="IPR041846">
    <property type="entry name" value="ENL_dom"/>
</dbReference>
<evidence type="ECO:0000256" key="1">
    <source>
        <dbReference type="ARBA" id="ARBA00004141"/>
    </source>
</evidence>
<dbReference type="FunFam" id="2.60.40.420:FF:000010">
    <property type="entry name" value="Early nodulin-like protein 1"/>
    <property type="match status" value="1"/>
</dbReference>
<dbReference type="GO" id="GO:0015297">
    <property type="term" value="F:antiporter activity"/>
    <property type="evidence" value="ECO:0007669"/>
    <property type="project" value="InterPro"/>
</dbReference>
<dbReference type="Proteomes" id="UP000813462">
    <property type="component" value="Unassembled WGS sequence"/>
</dbReference>
<dbReference type="CDD" id="cd11019">
    <property type="entry name" value="OsENODL1_like"/>
    <property type="match status" value="1"/>
</dbReference>
<keyword evidence="5" id="KW-0336">GPI-anchor</keyword>
<proteinExistence type="inferred from homology"/>
<dbReference type="CDD" id="cd13132">
    <property type="entry name" value="MATE_eukaryotic"/>
    <property type="match status" value="1"/>
</dbReference>
<dbReference type="InterPro" id="IPR002528">
    <property type="entry name" value="MATE_fam"/>
</dbReference>
<feature type="region of interest" description="Disordered" evidence="15">
    <location>
        <begin position="574"/>
        <end position="795"/>
    </location>
</feature>
<dbReference type="GO" id="GO:1990961">
    <property type="term" value="P:xenobiotic detoxification by transmembrane export across the plasma membrane"/>
    <property type="evidence" value="ECO:0007669"/>
    <property type="project" value="InterPro"/>
</dbReference>
<dbReference type="Pfam" id="PF01554">
    <property type="entry name" value="MatE"/>
    <property type="match status" value="2"/>
</dbReference>
<feature type="compositionally biased region" description="Low complexity" evidence="15">
    <location>
        <begin position="712"/>
        <end position="737"/>
    </location>
</feature>
<feature type="transmembrane region" description="Helical" evidence="14">
    <location>
        <begin position="201"/>
        <end position="220"/>
    </location>
</feature>
<organism evidence="17 18">
    <name type="scientific">Ziziphus jujuba var. spinosa</name>
    <dbReference type="NCBI Taxonomy" id="714518"/>
    <lineage>
        <taxon>Eukaryota</taxon>
        <taxon>Viridiplantae</taxon>
        <taxon>Streptophyta</taxon>
        <taxon>Embryophyta</taxon>
        <taxon>Tracheophyta</taxon>
        <taxon>Spermatophyta</taxon>
        <taxon>Magnoliopsida</taxon>
        <taxon>eudicotyledons</taxon>
        <taxon>Gunneridae</taxon>
        <taxon>Pentapetalae</taxon>
        <taxon>rosids</taxon>
        <taxon>fabids</taxon>
        <taxon>Rosales</taxon>
        <taxon>Rhamnaceae</taxon>
        <taxon>Paliureae</taxon>
        <taxon>Ziziphus</taxon>
    </lineage>
</organism>
<dbReference type="GO" id="GO:0042910">
    <property type="term" value="F:xenobiotic transmembrane transporter activity"/>
    <property type="evidence" value="ECO:0007669"/>
    <property type="project" value="InterPro"/>
</dbReference>
<dbReference type="PANTHER" id="PTHR11206">
    <property type="entry name" value="MULTIDRUG RESISTANCE PROTEIN"/>
    <property type="match status" value="1"/>
</dbReference>
<evidence type="ECO:0000256" key="8">
    <source>
        <dbReference type="ARBA" id="ARBA00022989"/>
    </source>
</evidence>
<comment type="subcellular location">
    <subcellularLocation>
        <location evidence="2">Cell membrane</location>
        <topology evidence="2">Lipid-anchor</topology>
        <topology evidence="2">GPI-anchor</topology>
    </subcellularLocation>
    <subcellularLocation>
        <location evidence="1">Membrane</location>
        <topology evidence="1">Multi-pass membrane protein</topology>
    </subcellularLocation>
</comment>
<evidence type="ECO:0000256" key="7">
    <source>
        <dbReference type="ARBA" id="ARBA00022729"/>
    </source>
</evidence>
<dbReference type="GO" id="GO:0005886">
    <property type="term" value="C:plasma membrane"/>
    <property type="evidence" value="ECO:0007669"/>
    <property type="project" value="UniProtKB-SubCell"/>
</dbReference>
<feature type="compositionally biased region" description="Pro residues" evidence="15">
    <location>
        <begin position="598"/>
        <end position="624"/>
    </location>
</feature>
<dbReference type="SUPFAM" id="SSF49503">
    <property type="entry name" value="Cupredoxins"/>
    <property type="match status" value="1"/>
</dbReference>
<feature type="compositionally biased region" description="Low complexity" evidence="15">
    <location>
        <begin position="764"/>
        <end position="795"/>
    </location>
</feature>
<dbReference type="InterPro" id="IPR045069">
    <property type="entry name" value="MATE_euk"/>
</dbReference>
<feature type="transmembrane region" description="Helical" evidence="14">
    <location>
        <begin position="170"/>
        <end position="189"/>
    </location>
</feature>
<dbReference type="Pfam" id="PF02298">
    <property type="entry name" value="Cu_bind_like"/>
    <property type="match status" value="1"/>
</dbReference>
<evidence type="ECO:0000256" key="13">
    <source>
        <dbReference type="ARBA" id="ARBA00035011"/>
    </source>
</evidence>
<evidence type="ECO:0000256" key="15">
    <source>
        <dbReference type="SAM" id="MobiDB-lite"/>
    </source>
</evidence>
<evidence type="ECO:0000313" key="18">
    <source>
        <dbReference type="Proteomes" id="UP000813462"/>
    </source>
</evidence>
<evidence type="ECO:0000256" key="14">
    <source>
        <dbReference type="RuleBase" id="RU004914"/>
    </source>
</evidence>
<comment type="similarity">
    <text evidence="3 14">Belongs to the multi antimicrobial extrusion (MATE) (TC 2.A.66.1) family.</text>
</comment>
<dbReference type="GO" id="GO:0009055">
    <property type="term" value="F:electron transfer activity"/>
    <property type="evidence" value="ECO:0007669"/>
    <property type="project" value="InterPro"/>
</dbReference>
<evidence type="ECO:0000256" key="6">
    <source>
        <dbReference type="ARBA" id="ARBA00022692"/>
    </source>
</evidence>
<keyword evidence="6 14" id="KW-0812">Transmembrane</keyword>
<feature type="transmembrane region" description="Helical" evidence="14">
    <location>
        <begin position="60"/>
        <end position="81"/>
    </location>
</feature>
<name>A0A978UCS4_ZIZJJ</name>
<evidence type="ECO:0000256" key="5">
    <source>
        <dbReference type="ARBA" id="ARBA00022622"/>
    </source>
</evidence>
<protein>
    <recommendedName>
        <fullName evidence="14">Protein DETOXIFICATION</fullName>
    </recommendedName>
    <alternativeName>
        <fullName evidence="14">Multidrug and toxic compound extrusion protein</fullName>
    </alternativeName>
</protein>
<dbReference type="Gene3D" id="2.60.40.420">
    <property type="entry name" value="Cupredoxins - blue copper proteins"/>
    <property type="match status" value="1"/>
</dbReference>
<comment type="caution">
    <text evidence="17">The sequence shown here is derived from an EMBL/GenBank/DDBJ whole genome shotgun (WGS) entry which is preliminary data.</text>
</comment>
<evidence type="ECO:0000259" key="16">
    <source>
        <dbReference type="PROSITE" id="PS51485"/>
    </source>
</evidence>
<dbReference type="InterPro" id="IPR008972">
    <property type="entry name" value="Cupredoxin"/>
</dbReference>
<comment type="similarity">
    <text evidence="13">Belongs to the early nodulin-like (ENODL) family.</text>
</comment>
<evidence type="ECO:0000256" key="3">
    <source>
        <dbReference type="ARBA" id="ARBA00010199"/>
    </source>
</evidence>
<reference evidence="17" key="1">
    <citation type="journal article" date="2021" name="Front. Plant Sci.">
        <title>Chromosome-Scale Genome Assembly for Chinese Sour Jujube and Insights Into Its Genome Evolution and Domestication Signature.</title>
        <authorList>
            <person name="Shen L.-Y."/>
            <person name="Luo H."/>
            <person name="Wang X.-L."/>
            <person name="Wang X.-M."/>
            <person name="Qiu X.-J."/>
            <person name="Liu H."/>
            <person name="Zhou S.-S."/>
            <person name="Jia K.-H."/>
            <person name="Nie S."/>
            <person name="Bao Y.-T."/>
            <person name="Zhang R.-G."/>
            <person name="Yun Q.-Z."/>
            <person name="Chai Y.-H."/>
            <person name="Lu J.-Y."/>
            <person name="Li Y."/>
            <person name="Zhao S.-W."/>
            <person name="Mao J.-F."/>
            <person name="Jia S.-G."/>
            <person name="Mao Y.-M."/>
        </authorList>
    </citation>
    <scope>NUCLEOTIDE SEQUENCE</scope>
    <source>
        <strain evidence="17">AT0</strain>
        <tissue evidence="17">Leaf</tissue>
    </source>
</reference>
<evidence type="ECO:0000256" key="2">
    <source>
        <dbReference type="ARBA" id="ARBA00004609"/>
    </source>
</evidence>
<feature type="transmembrane region" description="Helical" evidence="14">
    <location>
        <begin position="126"/>
        <end position="150"/>
    </location>
</feature>
<feature type="compositionally biased region" description="Pro residues" evidence="15">
    <location>
        <begin position="574"/>
        <end position="589"/>
    </location>
</feature>
<keyword evidence="11" id="KW-0325">Glycoprotein</keyword>
<feature type="transmembrane region" description="Helical" evidence="14">
    <location>
        <begin position="310"/>
        <end position="331"/>
    </location>
</feature>
<evidence type="ECO:0000256" key="11">
    <source>
        <dbReference type="ARBA" id="ARBA00023180"/>
    </source>
</evidence>
<feature type="domain" description="Phytocyanin" evidence="16">
    <location>
        <begin position="466"/>
        <end position="567"/>
    </location>
</feature>
<keyword evidence="9 14" id="KW-0472">Membrane</keyword>
<keyword evidence="10" id="KW-1015">Disulfide bond</keyword>
<feature type="transmembrane region" description="Helical" evidence="14">
    <location>
        <begin position="352"/>
        <end position="375"/>
    </location>
</feature>
<dbReference type="NCBIfam" id="TIGR00797">
    <property type="entry name" value="matE"/>
    <property type="match status" value="1"/>
</dbReference>
<feature type="compositionally biased region" description="Pro residues" evidence="15">
    <location>
        <begin position="738"/>
        <end position="763"/>
    </location>
</feature>
<evidence type="ECO:0000313" key="17">
    <source>
        <dbReference type="EMBL" id="KAH7512567.1"/>
    </source>
</evidence>
<dbReference type="EMBL" id="JAEACU010000012">
    <property type="protein sequence ID" value="KAH7512567.1"/>
    <property type="molecule type" value="Genomic_DNA"/>
</dbReference>
<evidence type="ECO:0000256" key="4">
    <source>
        <dbReference type="ARBA" id="ARBA00022475"/>
    </source>
</evidence>
<dbReference type="AlphaFoldDB" id="A0A978UCS4"/>
<sequence>MFRNAGIDSSSGTTTAPLLKFRSHGIHEDEEENNSKGKWWNKALDFEEAKKQVLFSLPMIITNVSGYMITLISVMFAGHLGELELAGATLSNSWATVTGFAFMIGLSGALETLCGQGFGAKQYRILGIYLQASSIISIFFSIIISIFWLYTEHILVFLQQDPEISKKAAVYAKFLIPGLFAYGFLHNILRFLQTQSVVKPLYVLSAIPAVLHIGIAYGLVHGIELGFKGAPIAASISLWLSVILLATYVLYSKEFKHTWQGFSLECFNYVFTDLKLALPSAAMICLEYWAFEILVFLAGLLPNSTVTTSLISMCVHTEAIAFMITFGLSAAARVSNELGEGNPEKASNAMAVTLKLSVLLAAIVDLGLLFGHNIWAGLFSDSSVIINQFASMTPFLALSIIADSIQGVLSGVIRGCGWQNKAACVNLATFYLIGMTMAVLLAFKLNLQAKGLWIGLICGLACQVGYKFDVGGKDGWVLNPSEDYNHWAGRNRFKVNDTLYFKYKKGSDSVLVVNKDDYNKCNTKNPIQKLEDGDSEFKFDRSGAFFFISGKDGNCEKGQKLNVVVLAVRPKPFPLPHPKTPPPSSPGAHPPTGSGPISQPPLAQPPTGPQPISPYPHVHPPTATPPTGYGPVSPSGPSPQAHPPTGSGPVSPSGPSPQAHPPTGYGPVSPSGPSPQAQPPTGSGPISPSGPAPQAQPPTGSGPVSPSPYSPGPAGAPSSLSPSPSAETPTTSPALTPSSPPSPTEPSPPSSTPAPAQPTPTPTSPAGSPTSNSSENLGAPPGSSPNNSSYAAESVTPSTVLVYSVTLLVSVGLTGFLSGSL</sequence>
<keyword evidence="4" id="KW-1003">Cell membrane</keyword>
<evidence type="ECO:0000256" key="12">
    <source>
        <dbReference type="ARBA" id="ARBA00023288"/>
    </source>
</evidence>
<feature type="transmembrane region" description="Helical" evidence="14">
    <location>
        <begin position="232"/>
        <end position="251"/>
    </location>
</feature>
<feature type="transmembrane region" description="Helical" evidence="14">
    <location>
        <begin position="276"/>
        <end position="298"/>
    </location>
</feature>
<feature type="transmembrane region" description="Helical" evidence="14">
    <location>
        <begin position="395"/>
        <end position="413"/>
    </location>
</feature>
<keyword evidence="8 14" id="KW-1133">Transmembrane helix</keyword>
<dbReference type="GO" id="GO:0098552">
    <property type="term" value="C:side of membrane"/>
    <property type="evidence" value="ECO:0007669"/>
    <property type="project" value="UniProtKB-KW"/>
</dbReference>
<accession>A0A978UCS4</accession>
<gene>
    <name evidence="17" type="ORF">FEM48_Zijuj12G0104200</name>
</gene>
<dbReference type="InterPro" id="IPR003245">
    <property type="entry name" value="Phytocyanin_dom"/>
</dbReference>
<evidence type="ECO:0000256" key="9">
    <source>
        <dbReference type="ARBA" id="ARBA00023136"/>
    </source>
</evidence>
<keyword evidence="12" id="KW-0449">Lipoprotein</keyword>
<evidence type="ECO:0000256" key="10">
    <source>
        <dbReference type="ARBA" id="ARBA00023157"/>
    </source>
</evidence>
<dbReference type="PROSITE" id="PS51485">
    <property type="entry name" value="PHYTOCYANIN"/>
    <property type="match status" value="1"/>
</dbReference>
<feature type="transmembrane region" description="Helical" evidence="14">
    <location>
        <begin position="93"/>
        <end position="114"/>
    </location>
</feature>
<keyword evidence="7" id="KW-0732">Signal</keyword>